<sequence>MNSTFKSRSLREVSICQNYEEVLKSEYFDEFIECVTENYTENLEFNEKTISVLTGNLWFKFVFTGDTEQNEKLAKMNIKTIIINLFSDIKAAKFIDQKKMDILKFVYNDESFMNTVKNVFKNIWALKWGNLEGKLKFIRMFMDEPFDNKKCRFEFFEFMVFLNNKISENNTVAFWKSISKEVWEEVSWILESENSPKNDSFPGYEIITEWKNFSLFANSKNEHKKDFYIYDKEKQEFVKKYKIEVSDLNTQDVLPKNVITAKNTETWKMCLLDLDNWEEIIDYNDKYGCYVKYDSCLYFCLIKYPNAVIYNFTKRKIEITFENSEFDYFDLSSENIRVKSRWWNVSASQIYSLKDKEIILWNFQEMRDLWKLDDGSFKFIYTLCQEKSFPDEKIFIEWIWSINFVFEDILKVSWTKDELKVIGKLKWSKMPLRHIYYTINTKTWKITTDFKKSLKFW</sequence>
<dbReference type="EMBL" id="AMFJ01000975">
    <property type="protein sequence ID" value="EKE26038.1"/>
    <property type="molecule type" value="Genomic_DNA"/>
</dbReference>
<gene>
    <name evidence="1" type="ORF">ACD_4C00459G0002</name>
</gene>
<name>K2FT32_9BACT</name>
<organism evidence="1">
    <name type="scientific">uncultured bacterium</name>
    <name type="common">gcode 4</name>
    <dbReference type="NCBI Taxonomy" id="1234023"/>
    <lineage>
        <taxon>Bacteria</taxon>
        <taxon>environmental samples</taxon>
    </lineage>
</organism>
<proteinExistence type="predicted"/>
<comment type="caution">
    <text evidence="1">The sequence shown here is derived from an EMBL/GenBank/DDBJ whole genome shotgun (WGS) entry which is preliminary data.</text>
</comment>
<dbReference type="AlphaFoldDB" id="K2FT32"/>
<reference evidence="1" key="1">
    <citation type="journal article" date="2012" name="Science">
        <title>Fermentation, hydrogen, and sulfur metabolism in multiple uncultivated bacterial phyla.</title>
        <authorList>
            <person name="Wrighton K.C."/>
            <person name="Thomas B.C."/>
            <person name="Sharon I."/>
            <person name="Miller C.S."/>
            <person name="Castelle C.J."/>
            <person name="VerBerkmoes N.C."/>
            <person name="Wilkins M.J."/>
            <person name="Hettich R.L."/>
            <person name="Lipton M.S."/>
            <person name="Williams K.H."/>
            <person name="Long P.E."/>
            <person name="Banfield J.F."/>
        </authorList>
    </citation>
    <scope>NUCLEOTIDE SEQUENCE [LARGE SCALE GENOMIC DNA]</scope>
</reference>
<protein>
    <submittedName>
        <fullName evidence="1">Uncharacterized protein</fullName>
    </submittedName>
</protein>
<accession>K2FT32</accession>
<evidence type="ECO:0000313" key="1">
    <source>
        <dbReference type="EMBL" id="EKE26038.1"/>
    </source>
</evidence>